<dbReference type="Gene3D" id="3.30.565.10">
    <property type="entry name" value="Histidine kinase-like ATPase, C-terminal domain"/>
    <property type="match status" value="1"/>
</dbReference>
<dbReference type="InterPro" id="IPR036890">
    <property type="entry name" value="HATPase_C_sf"/>
</dbReference>
<dbReference type="EMBL" id="JADBGF010000001">
    <property type="protein sequence ID" value="MBE1599845.1"/>
    <property type="molecule type" value="Genomic_DNA"/>
</dbReference>
<dbReference type="OrthoDB" id="9802640at2"/>
<dbReference type="PRINTS" id="PR00775">
    <property type="entry name" value="HEATSHOCK90"/>
</dbReference>
<keyword evidence="3" id="KW-1185">Reference proteome</keyword>
<dbReference type="Gene3D" id="1.25.40.10">
    <property type="entry name" value="Tetratricopeptide repeat domain"/>
    <property type="match status" value="1"/>
</dbReference>
<evidence type="ECO:0000256" key="1">
    <source>
        <dbReference type="SAM" id="MobiDB-lite"/>
    </source>
</evidence>
<gene>
    <name evidence="2" type="ORF">H4687_005974</name>
</gene>
<dbReference type="InterPro" id="IPR020575">
    <property type="entry name" value="Hsp90_N"/>
</dbReference>
<comment type="caution">
    <text evidence="2">The sequence shown here is derived from an EMBL/GenBank/DDBJ whole genome shotgun (WGS) entry which is preliminary data.</text>
</comment>
<accession>A0A8I0P7Q4</accession>
<dbReference type="SUPFAM" id="SSF55874">
    <property type="entry name" value="ATPase domain of HSP90 chaperone/DNA topoisomerase II/histidine kinase"/>
    <property type="match status" value="1"/>
</dbReference>
<protein>
    <submittedName>
        <fullName evidence="2">Uncharacterized protein</fullName>
    </submittedName>
</protein>
<evidence type="ECO:0000313" key="3">
    <source>
        <dbReference type="Proteomes" id="UP000629287"/>
    </source>
</evidence>
<organism evidence="2 3">
    <name type="scientific">Streptomyces stelliscabiei</name>
    <dbReference type="NCBI Taxonomy" id="146820"/>
    <lineage>
        <taxon>Bacteria</taxon>
        <taxon>Bacillati</taxon>
        <taxon>Actinomycetota</taxon>
        <taxon>Actinomycetes</taxon>
        <taxon>Kitasatosporales</taxon>
        <taxon>Streptomycetaceae</taxon>
        <taxon>Streptomyces</taxon>
    </lineage>
</organism>
<evidence type="ECO:0000313" key="2">
    <source>
        <dbReference type="EMBL" id="MBE1599845.1"/>
    </source>
</evidence>
<dbReference type="RefSeq" id="WP_159392238.1">
    <property type="nucleotide sequence ID" value="NZ_JADBGF010000001.1"/>
</dbReference>
<proteinExistence type="predicted"/>
<sequence length="742" mass="81271">MNPNDSQLPPSWTQVLADSQSQTDFWDRPSGDWGNSSTAVGATHASGYGDRRRDANSAYRLGTKALRREDLPTARLWFEIASEQEHPGAAFRLTAVHLREHRQTPQDAQLLVISAPMGGGKTTAFMAVEWLFRAARWGHGDAARLTVVAERLRTAGLGRGRAEEAFLAETRLEDAGQDAVPGAGGTESGRGHAQEDTEFYDEVREHIFLPLAASLGRERLEPQRSTSPVPPRADLALSRRLTSIGDGIAASLARSEEAEEVLREVAGAGSAPRPRPAFRAAMAATGTDAYAAIQQLVQYANSSAGTSLEDRDLYGVAFIGTSAAPPSDITTDGTAPGRRKGTARLHVVRQPDRTAPGPSTYAEGLEGDKRLASLGRFTLPEDSIRELLMGTQLYQDSGLAVRELYQNALDACRYRSARREYLSRTNGLSDLWQGRIEFTQGVDEQGRAFLDCVDNGIGMGEEELRTSFSRVGLRFPELPEFREEKAQWEACEPPVQMYPNSRFGIGVMSYFMLADEIDVTTCRIDPQGFPGPELKMTVPSPGQPARITRVRAQGTIPGTRVRLILRDERNAPSCVDVLEKVLGIAEYTTTARHGDRSASWQPHELWPRKKAPRHHDVIDVRGRVVHTLAGQVVWCESGGALLADGLLVQPSVRHGVFANSRRRNALHGVVINLTGSPTPPALSLDRKQIVGDVSHEAESLVTRASRELVTTQRDFVTHHWLESMARQSPRLAEIVARAASEV</sequence>
<dbReference type="AlphaFoldDB" id="A0A8I0P7Q4"/>
<feature type="region of interest" description="Disordered" evidence="1">
    <location>
        <begin position="18"/>
        <end position="52"/>
    </location>
</feature>
<name>A0A8I0P7Q4_9ACTN</name>
<dbReference type="GeneID" id="86830513"/>
<dbReference type="InterPro" id="IPR011990">
    <property type="entry name" value="TPR-like_helical_dom_sf"/>
</dbReference>
<dbReference type="Proteomes" id="UP000629287">
    <property type="component" value="Unassembled WGS sequence"/>
</dbReference>
<reference evidence="2 3" key="1">
    <citation type="submission" date="2020-10" db="EMBL/GenBank/DDBJ databases">
        <title>Sequencing the genomes of 1000 actinobacteria strains.</title>
        <authorList>
            <person name="Klenk H.-P."/>
        </authorList>
    </citation>
    <scope>NUCLEOTIDE SEQUENCE [LARGE SCALE GENOMIC DNA]</scope>
    <source>
        <strain evidence="2 3">DSM 41803</strain>
    </source>
</reference>